<gene>
    <name evidence="2" type="ORF">g.4386</name>
</gene>
<dbReference type="PANTHER" id="PTHR10635:SF0">
    <property type="entry name" value="COATOMER SUBUNIT BETA"/>
    <property type="match status" value="1"/>
</dbReference>
<dbReference type="GO" id="GO:0006886">
    <property type="term" value="P:intracellular protein transport"/>
    <property type="evidence" value="ECO:0007669"/>
    <property type="project" value="InterPro"/>
</dbReference>
<dbReference type="AlphaFoldDB" id="A0A1E1W7G4"/>
<proteinExistence type="predicted"/>
<dbReference type="GO" id="GO:0006888">
    <property type="term" value="P:endoplasmic reticulum to Golgi vesicle-mediated transport"/>
    <property type="evidence" value="ECO:0007669"/>
    <property type="project" value="TreeGrafter"/>
</dbReference>
<organism evidence="2">
    <name type="scientific">Pectinophora gossypiella</name>
    <name type="common">Cotton pink bollworm</name>
    <name type="synonym">Depressaria gossypiella</name>
    <dbReference type="NCBI Taxonomy" id="13191"/>
    <lineage>
        <taxon>Eukaryota</taxon>
        <taxon>Metazoa</taxon>
        <taxon>Ecdysozoa</taxon>
        <taxon>Arthropoda</taxon>
        <taxon>Hexapoda</taxon>
        <taxon>Insecta</taxon>
        <taxon>Pterygota</taxon>
        <taxon>Neoptera</taxon>
        <taxon>Endopterygota</taxon>
        <taxon>Lepidoptera</taxon>
        <taxon>Glossata</taxon>
        <taxon>Ditrysia</taxon>
        <taxon>Gelechioidea</taxon>
        <taxon>Gelechiidae</taxon>
        <taxon>Apatetrinae</taxon>
        <taxon>Pectinophora</taxon>
    </lineage>
</organism>
<evidence type="ECO:0000313" key="2">
    <source>
        <dbReference type="EMBL" id="JAT82930.1"/>
    </source>
</evidence>
<dbReference type="OrthoDB" id="10261439at2759"/>
<dbReference type="InterPro" id="IPR016460">
    <property type="entry name" value="COPB1"/>
</dbReference>
<accession>A0A1E1W7G4</accession>
<dbReference type="EMBL" id="GDQN01008124">
    <property type="protein sequence ID" value="JAT82930.1"/>
    <property type="molecule type" value="Transcribed_RNA"/>
</dbReference>
<name>A0A1E1W7G4_PECGO</name>
<dbReference type="GO" id="GO:0030126">
    <property type="term" value="C:COPI vesicle coat"/>
    <property type="evidence" value="ECO:0007669"/>
    <property type="project" value="TreeGrafter"/>
</dbReference>
<sequence length="242" mass="24599">SPARGDRAHEEEKETEKEKPESAPRQLVTSDGTYASQSAFNLPPPTSTNTSTGPALWQALREGESFTAACACSALAKLALKLPAPSEAASALRLAAALLVYHKQHAGGQTTGLTADDLEHAAICLLAAASKPTVVQDALLQGSRDALAALLQLPDRQLADMEKETAEAPARAVELESGIQFAALAAAPAAAAAPSGDRVLASPFAKRIAELRNVRLGGQGSGLYGSLKSADVSAGGAAPAAG</sequence>
<feature type="region of interest" description="Disordered" evidence="1">
    <location>
        <begin position="1"/>
        <end position="53"/>
    </location>
</feature>
<feature type="compositionally biased region" description="Polar residues" evidence="1">
    <location>
        <begin position="27"/>
        <end position="40"/>
    </location>
</feature>
<reference evidence="2" key="1">
    <citation type="submission" date="2015-09" db="EMBL/GenBank/DDBJ databases">
        <title>De novo assembly of Pectinophora gossypiella (Pink Bollworm) gut transcriptome.</title>
        <authorList>
            <person name="Tassone E.E."/>
        </authorList>
    </citation>
    <scope>NUCLEOTIDE SEQUENCE</scope>
</reference>
<feature type="compositionally biased region" description="Basic and acidic residues" evidence="1">
    <location>
        <begin position="1"/>
        <end position="22"/>
    </location>
</feature>
<dbReference type="PANTHER" id="PTHR10635">
    <property type="entry name" value="COATOMER SUBUNIT BETA"/>
    <property type="match status" value="1"/>
</dbReference>
<feature type="non-terminal residue" evidence="2">
    <location>
        <position position="1"/>
    </location>
</feature>
<feature type="non-terminal residue" evidence="2">
    <location>
        <position position="242"/>
    </location>
</feature>
<evidence type="ECO:0000256" key="1">
    <source>
        <dbReference type="SAM" id="MobiDB-lite"/>
    </source>
</evidence>
<protein>
    <submittedName>
        <fullName evidence="2">Uncharacterized protein</fullName>
    </submittedName>
</protein>
<dbReference type="GO" id="GO:0006891">
    <property type="term" value="P:intra-Golgi vesicle-mediated transport"/>
    <property type="evidence" value="ECO:0007669"/>
    <property type="project" value="TreeGrafter"/>
</dbReference>